<comment type="caution">
    <text evidence="7">The sequence shown here is derived from an EMBL/GenBank/DDBJ whole genome shotgun (WGS) entry which is preliminary data.</text>
</comment>
<dbReference type="PANTHER" id="PTHR35889:SF3">
    <property type="entry name" value="F-BOX DOMAIN-CONTAINING PROTEIN"/>
    <property type="match status" value="1"/>
</dbReference>
<evidence type="ECO:0000256" key="5">
    <source>
        <dbReference type="SAM" id="SignalP"/>
    </source>
</evidence>
<keyword evidence="5" id="KW-0732">Signal</keyword>
<dbReference type="Pfam" id="PF07587">
    <property type="entry name" value="PSD1"/>
    <property type="match status" value="1"/>
</dbReference>
<evidence type="ECO:0000313" key="8">
    <source>
        <dbReference type="Proteomes" id="UP001596052"/>
    </source>
</evidence>
<evidence type="ECO:0000256" key="3">
    <source>
        <dbReference type="ARBA" id="ARBA00023004"/>
    </source>
</evidence>
<dbReference type="Gene3D" id="2.60.120.260">
    <property type="entry name" value="Galactose-binding domain-like"/>
    <property type="match status" value="1"/>
</dbReference>
<dbReference type="RefSeq" id="WP_377169915.1">
    <property type="nucleotide sequence ID" value="NZ_JBHSMQ010000008.1"/>
</dbReference>
<sequence>MSRRLPFLVLLSWSAAASAAVDFSHQIVPILREHCSECHAGDKKKGGFSINDRKSLLEGGEDGPAVVSGKSMQSAMIKLMLSADPDEQMPPKGKRVPAEQIALLKQWIDEGLVWEEGFAFKKAAYEPPLKPRMPELPAAVDERNNPVDRILDHYLAQKKLPRPAPIDDATFVRRAFLDLVGLLPSLQDMDAFAKDASAGKRERLVQSLLKRDMDYTEHWLTFWNDLLRNDYGGTGFITGGRKQISNWLYHALITNMPFDQFVRELIAPPNDESRGFIDGIKWRGDVSAGQTVEIQFAQSVSQSFLGINMKCASCHDSFIDRWKLAEAYGLAAIYSTRPLEINRCDKPTGQQAVASWLFPEIGQVDPKAPQPERLKQLAALMTHPQNGRVTRTIVNRLWQRLMGRGIVHPVDAMQTEPWNADLLDYLAADFAEHGYDLKHTLALIATSQAYQSHSQVMSKGIDDHGYTYAGPRTKRLTAEQFVDAIWQLTGAAATKMDAGVLRGKVDPELARQIKIQGQWIWGHSAKPGSTPPSDETITLRKTVKLDADPASASAVVTCDNGYTLFVNNRKVSAGEDWTKLAAVPLQTALHKGANSILVIATNAGKGPNPAGFFFDARIRDAAGKESAISSDATWEWSAKAPPAKEGRLAAFDPKDWQPVTVVNALGAWQQAIHAQAPSLLAQGASASDRMVRASLMKSDFLMRTLGRPNRDQIVTARPNDLTTLEAIDLANGSTLSSAIARGAQNLLKTPPSSPTALITSLYRQALCREPAAGELATALGMVGEKPTQQSLEDLLWAVCMLPEFQVVR</sequence>
<dbReference type="Pfam" id="PF07635">
    <property type="entry name" value="PSCyt1"/>
    <property type="match status" value="1"/>
</dbReference>
<dbReference type="PANTHER" id="PTHR35889">
    <property type="entry name" value="CYCLOINULO-OLIGOSACCHARIDE FRUCTANOTRANSFERASE-RELATED"/>
    <property type="match status" value="1"/>
</dbReference>
<feature type="domain" description="Cytochrome c" evidence="6">
    <location>
        <begin position="14"/>
        <end position="112"/>
    </location>
</feature>
<dbReference type="InterPro" id="IPR022655">
    <property type="entry name" value="DUF1553"/>
</dbReference>
<evidence type="ECO:0000256" key="2">
    <source>
        <dbReference type="ARBA" id="ARBA00022723"/>
    </source>
</evidence>
<keyword evidence="8" id="KW-1185">Reference proteome</keyword>
<evidence type="ECO:0000259" key="6">
    <source>
        <dbReference type="PROSITE" id="PS51007"/>
    </source>
</evidence>
<dbReference type="Pfam" id="PF07583">
    <property type="entry name" value="PSCyt2"/>
    <property type="match status" value="1"/>
</dbReference>
<dbReference type="InterPro" id="IPR036909">
    <property type="entry name" value="Cyt_c-like_dom_sf"/>
</dbReference>
<feature type="domain" description="Cytochrome c" evidence="6">
    <location>
        <begin position="284"/>
        <end position="430"/>
    </location>
</feature>
<dbReference type="EMBL" id="JBHSMQ010000008">
    <property type="protein sequence ID" value="MFC5457040.1"/>
    <property type="molecule type" value="Genomic_DNA"/>
</dbReference>
<organism evidence="7 8">
    <name type="scientific">Prosthecobacter fluviatilis</name>
    <dbReference type="NCBI Taxonomy" id="445931"/>
    <lineage>
        <taxon>Bacteria</taxon>
        <taxon>Pseudomonadati</taxon>
        <taxon>Verrucomicrobiota</taxon>
        <taxon>Verrucomicrobiia</taxon>
        <taxon>Verrucomicrobiales</taxon>
        <taxon>Verrucomicrobiaceae</taxon>
        <taxon>Prosthecobacter</taxon>
    </lineage>
</organism>
<dbReference type="InterPro" id="IPR009056">
    <property type="entry name" value="Cyt_c-like_dom"/>
</dbReference>
<reference evidence="8" key="1">
    <citation type="journal article" date="2019" name="Int. J. Syst. Evol. Microbiol.">
        <title>The Global Catalogue of Microorganisms (GCM) 10K type strain sequencing project: providing services to taxonomists for standard genome sequencing and annotation.</title>
        <authorList>
            <consortium name="The Broad Institute Genomics Platform"/>
            <consortium name="The Broad Institute Genome Sequencing Center for Infectious Disease"/>
            <person name="Wu L."/>
            <person name="Ma J."/>
        </authorList>
    </citation>
    <scope>NUCLEOTIDE SEQUENCE [LARGE SCALE GENOMIC DNA]</scope>
    <source>
        <strain evidence="8">CGMCC 4.1469</strain>
    </source>
</reference>
<accession>A0ABW0KU72</accession>
<proteinExistence type="predicted"/>
<keyword evidence="3 4" id="KW-0408">Iron</keyword>
<gene>
    <name evidence="7" type="ORF">ACFQDI_19390</name>
</gene>
<dbReference type="PROSITE" id="PS51007">
    <property type="entry name" value="CYTC"/>
    <property type="match status" value="2"/>
</dbReference>
<keyword evidence="2 4" id="KW-0479">Metal-binding</keyword>
<evidence type="ECO:0000313" key="7">
    <source>
        <dbReference type="EMBL" id="MFC5457040.1"/>
    </source>
</evidence>
<dbReference type="InterPro" id="IPR011444">
    <property type="entry name" value="DUF1549"/>
</dbReference>
<dbReference type="InterPro" id="IPR011429">
    <property type="entry name" value="Cyt_c_Planctomycete-type"/>
</dbReference>
<keyword evidence="1 4" id="KW-0349">Heme</keyword>
<dbReference type="Proteomes" id="UP001596052">
    <property type="component" value="Unassembled WGS sequence"/>
</dbReference>
<feature type="signal peptide" evidence="5">
    <location>
        <begin position="1"/>
        <end position="19"/>
    </location>
</feature>
<protein>
    <submittedName>
        <fullName evidence="7">DUF1549 domain-containing protein</fullName>
    </submittedName>
</protein>
<evidence type="ECO:0000256" key="1">
    <source>
        <dbReference type="ARBA" id="ARBA00022617"/>
    </source>
</evidence>
<dbReference type="SUPFAM" id="SSF46626">
    <property type="entry name" value="Cytochrome c"/>
    <property type="match status" value="1"/>
</dbReference>
<name>A0ABW0KU72_9BACT</name>
<feature type="chain" id="PRO_5045967480" evidence="5">
    <location>
        <begin position="20"/>
        <end position="808"/>
    </location>
</feature>
<evidence type="ECO:0000256" key="4">
    <source>
        <dbReference type="PROSITE-ProRule" id="PRU00433"/>
    </source>
</evidence>